<dbReference type="InterPro" id="IPR050312">
    <property type="entry name" value="IolE/XylAMocC-like"/>
</dbReference>
<dbReference type="PANTHER" id="PTHR12110">
    <property type="entry name" value="HYDROXYPYRUVATE ISOMERASE"/>
    <property type="match status" value="1"/>
</dbReference>
<protein>
    <submittedName>
        <fullName evidence="2">Sugar phosphate isomerase/epimerase</fullName>
    </submittedName>
</protein>
<reference evidence="2" key="1">
    <citation type="journal article" date="2020" name="mSystems">
        <title>Genome- and Community-Level Interaction Insights into Carbon Utilization and Element Cycling Functions of Hydrothermarchaeota in Hydrothermal Sediment.</title>
        <authorList>
            <person name="Zhou Z."/>
            <person name="Liu Y."/>
            <person name="Xu W."/>
            <person name="Pan J."/>
            <person name="Luo Z.H."/>
            <person name="Li M."/>
        </authorList>
    </citation>
    <scope>NUCLEOTIDE SEQUENCE [LARGE SCALE GENOMIC DNA]</scope>
    <source>
        <strain evidence="2">SpSt-747</strain>
    </source>
</reference>
<organism evidence="2">
    <name type="scientific">Candidatus Caldatribacterium californiense</name>
    <dbReference type="NCBI Taxonomy" id="1454726"/>
    <lineage>
        <taxon>Bacteria</taxon>
        <taxon>Pseudomonadati</taxon>
        <taxon>Atribacterota</taxon>
        <taxon>Atribacteria</taxon>
        <taxon>Atribacterales</taxon>
        <taxon>Candidatus Caldatribacteriaceae</taxon>
        <taxon>Candidatus Caldatribacterium</taxon>
    </lineage>
</organism>
<name>A0A7V3YHE4_9BACT</name>
<comment type="caution">
    <text evidence="2">The sequence shown here is derived from an EMBL/GenBank/DDBJ whole genome shotgun (WGS) entry which is preliminary data.</text>
</comment>
<dbReference type="Pfam" id="PF01261">
    <property type="entry name" value="AP_endonuc_2"/>
    <property type="match status" value="1"/>
</dbReference>
<evidence type="ECO:0000313" key="2">
    <source>
        <dbReference type="EMBL" id="HGI30886.1"/>
    </source>
</evidence>
<gene>
    <name evidence="2" type="ORF">ENV30_06225</name>
</gene>
<dbReference type="EMBL" id="DTFV01000090">
    <property type="protein sequence ID" value="HGI30886.1"/>
    <property type="molecule type" value="Genomic_DNA"/>
</dbReference>
<dbReference type="InterPro" id="IPR036237">
    <property type="entry name" value="Xyl_isomerase-like_sf"/>
</dbReference>
<feature type="domain" description="Xylose isomerase-like TIM barrel" evidence="1">
    <location>
        <begin position="21"/>
        <end position="268"/>
    </location>
</feature>
<accession>A0A7V3YHE4</accession>
<keyword evidence="2" id="KW-0413">Isomerase</keyword>
<dbReference type="GO" id="GO:0016853">
    <property type="term" value="F:isomerase activity"/>
    <property type="evidence" value="ECO:0007669"/>
    <property type="project" value="UniProtKB-KW"/>
</dbReference>
<evidence type="ECO:0000259" key="1">
    <source>
        <dbReference type="Pfam" id="PF01261"/>
    </source>
</evidence>
<dbReference type="Gene3D" id="3.20.20.150">
    <property type="entry name" value="Divalent-metal-dependent TIM barrel enzymes"/>
    <property type="match status" value="1"/>
</dbReference>
<sequence length="277" mass="30991">MLIGINGEFVRHSDKSFEYAVEAAARMGYEAYEPVLIDGRDLFSEAGYYHGISMDEDALYYKDFIESRGLRVSGVSAHAPLMRPDVGVPFLRRAIRFAYQLGAPVVNTDEGLRPKWMSEEEAFQIMKYSLTVVLQTAERYGIYIGIEPHNEFTTNPKTMERILELVDSPFLRVNFDTGNSYLSGHDPYEALKAVAHKVVHVHAKDIGGTLLDEKGKVYGTPVGVACGEGVIDWEKVMLILKEAGYKGVLSVECGTEEQARKSLEYLKNLRRKLGLGV</sequence>
<dbReference type="AlphaFoldDB" id="A0A7V3YHE4"/>
<dbReference type="InterPro" id="IPR013022">
    <property type="entry name" value="Xyl_isomerase-like_TIM-brl"/>
</dbReference>
<proteinExistence type="predicted"/>
<dbReference type="SUPFAM" id="SSF51658">
    <property type="entry name" value="Xylose isomerase-like"/>
    <property type="match status" value="1"/>
</dbReference>